<dbReference type="GO" id="GO:0005886">
    <property type="term" value="C:plasma membrane"/>
    <property type="evidence" value="ECO:0007669"/>
    <property type="project" value="TreeGrafter"/>
</dbReference>
<dbReference type="PANTHER" id="PTHR33199:SF4">
    <property type="entry name" value="OS02G0736300 PROTEIN"/>
    <property type="match status" value="1"/>
</dbReference>
<name>A0A7J6VTF0_THATH</name>
<dbReference type="PROSITE" id="PS51412">
    <property type="entry name" value="MACPF_2"/>
    <property type="match status" value="1"/>
</dbReference>
<dbReference type="PANTHER" id="PTHR33199">
    <property type="entry name" value="MACPF DOMAIN-CONTAINING PROTEIN CAD1"/>
    <property type="match status" value="1"/>
</dbReference>
<dbReference type="InterPro" id="IPR020864">
    <property type="entry name" value="MACPF"/>
</dbReference>
<dbReference type="GO" id="GO:0009626">
    <property type="term" value="P:plant-type hypersensitive response"/>
    <property type="evidence" value="ECO:0007669"/>
    <property type="project" value="TreeGrafter"/>
</dbReference>
<evidence type="ECO:0000259" key="1">
    <source>
        <dbReference type="PROSITE" id="PS51412"/>
    </source>
</evidence>
<comment type="caution">
    <text evidence="2">The sequence shown here is derived from an EMBL/GenBank/DDBJ whole genome shotgun (WGS) entry which is preliminary data.</text>
</comment>
<evidence type="ECO:0000313" key="3">
    <source>
        <dbReference type="Proteomes" id="UP000554482"/>
    </source>
</evidence>
<dbReference type="GO" id="GO:2000031">
    <property type="term" value="P:regulation of salicylic acid mediated signaling pathway"/>
    <property type="evidence" value="ECO:0007669"/>
    <property type="project" value="InterPro"/>
</dbReference>
<evidence type="ECO:0000313" key="2">
    <source>
        <dbReference type="EMBL" id="KAF5187858.1"/>
    </source>
</evidence>
<dbReference type="SMART" id="SM00457">
    <property type="entry name" value="MACPF"/>
    <property type="match status" value="1"/>
</dbReference>
<accession>A0A7J6VTF0</accession>
<dbReference type="Pfam" id="PF01823">
    <property type="entry name" value="MACPF"/>
    <property type="match status" value="1"/>
</dbReference>
<dbReference type="OrthoDB" id="1366754at2759"/>
<dbReference type="EMBL" id="JABWDY010027470">
    <property type="protein sequence ID" value="KAF5187858.1"/>
    <property type="molecule type" value="Genomic_DNA"/>
</dbReference>
<organism evidence="2 3">
    <name type="scientific">Thalictrum thalictroides</name>
    <name type="common">Rue-anemone</name>
    <name type="synonym">Anemone thalictroides</name>
    <dbReference type="NCBI Taxonomy" id="46969"/>
    <lineage>
        <taxon>Eukaryota</taxon>
        <taxon>Viridiplantae</taxon>
        <taxon>Streptophyta</taxon>
        <taxon>Embryophyta</taxon>
        <taxon>Tracheophyta</taxon>
        <taxon>Spermatophyta</taxon>
        <taxon>Magnoliopsida</taxon>
        <taxon>Ranunculales</taxon>
        <taxon>Ranunculaceae</taxon>
        <taxon>Thalictroideae</taxon>
        <taxon>Thalictrum</taxon>
    </lineage>
</organism>
<sequence length="601" mass="66813">MSADIVVEKALSCLGKGFDITADFRLKYCKGDGRLVILNETQKCDLVVPGFKTVENVSVDIKCDKGDQTRYQSDVLEFNQMSELFNRKNSLPGRIPSGLFNSMFGFDCSSWAKDASNTKCLALDGHCINFFKLHINRYPLILNDQVRNAVPTTWDPISLARFIKHYGTHIIVAISVGGHDLVLVRQDQSSNLQPSDIKKHLNDLGDQLFTGTCTLNLSQSKNKDYKPKKAPKAFNVFNEKPVLINSYSSVTSKDGITVICSKRGGDVSISSHYEWLQTVPLAPDAISFSFVPITSLLKGVPGIGYLSHAINQYLRYKPPIADLQHFLDFQSHKLWAPVHNDLPLGPTTNRAIHTPALHFNPMGPKLFVNTTQVIVGRRPVTGMRLYLEGIKSNRLATHLEHLSSTPKALQNKIDGVSIWKGSDAVMDERYFEPIQWKICSHVCTAPIVYEPNDQTTGKDVAFIVTGAQLRVEKHESKNLLHLLLMFSKVSGAYIGQSTWEQGPISGNSLQKSSFLSTFSTSILGNNFEKEKPNLIVIDSAVFPTGPPTPANTQKLLRYVDMSQLCKGPQHSPGYWIVTGAKLDLEMGKICLHVKFSLLCFT</sequence>
<reference evidence="2 3" key="1">
    <citation type="submission" date="2020-06" db="EMBL/GenBank/DDBJ databases">
        <title>Transcriptomic and genomic resources for Thalictrum thalictroides and T. hernandezii: Facilitating candidate gene discovery in an emerging model plant lineage.</title>
        <authorList>
            <person name="Arias T."/>
            <person name="Riano-Pachon D.M."/>
            <person name="Di Stilio V.S."/>
        </authorList>
    </citation>
    <scope>NUCLEOTIDE SEQUENCE [LARGE SCALE GENOMIC DNA]</scope>
    <source>
        <strain evidence="3">cv. WT478/WT964</strain>
        <tissue evidence="2">Leaves</tissue>
    </source>
</reference>
<proteinExistence type="predicted"/>
<dbReference type="InterPro" id="IPR044663">
    <property type="entry name" value="CAD1/NSL1-like"/>
</dbReference>
<keyword evidence="3" id="KW-1185">Reference proteome</keyword>
<gene>
    <name evidence="2" type="ORF">FRX31_022557</name>
</gene>
<dbReference type="Proteomes" id="UP000554482">
    <property type="component" value="Unassembled WGS sequence"/>
</dbReference>
<dbReference type="AlphaFoldDB" id="A0A7J6VTF0"/>
<protein>
    <submittedName>
        <fullName evidence="2">Macpf domain-containing protein</fullName>
    </submittedName>
</protein>
<feature type="domain" description="MACPF" evidence="1">
    <location>
        <begin position="1"/>
        <end position="327"/>
    </location>
</feature>